<dbReference type="Pfam" id="PF00078">
    <property type="entry name" value="RVT_1"/>
    <property type="match status" value="1"/>
</dbReference>
<dbReference type="GO" id="GO:0070034">
    <property type="term" value="F:telomerase RNA binding"/>
    <property type="evidence" value="ECO:0007669"/>
    <property type="project" value="TreeGrafter"/>
</dbReference>
<evidence type="ECO:0000313" key="17">
    <source>
        <dbReference type="Proteomes" id="UP000054771"/>
    </source>
</evidence>
<reference evidence="17" key="1">
    <citation type="journal article" date="2016" name="Genome Announc.">
        <title>Draft genome sequences of fungus Aspergillus calidoustus.</title>
        <authorList>
            <person name="Horn F."/>
            <person name="Linde J."/>
            <person name="Mattern D.J."/>
            <person name="Walther G."/>
            <person name="Guthke R."/>
            <person name="Scherlach K."/>
            <person name="Martin K."/>
            <person name="Brakhage A.A."/>
            <person name="Petzke L."/>
            <person name="Valiante V."/>
        </authorList>
    </citation>
    <scope>NUCLEOTIDE SEQUENCE [LARGE SCALE GENOMIC DNA]</scope>
    <source>
        <strain evidence="17">SF006504</strain>
    </source>
</reference>
<dbReference type="CDD" id="cd01648">
    <property type="entry name" value="TERT"/>
    <property type="match status" value="1"/>
</dbReference>
<dbReference type="PANTHER" id="PTHR12066:SF0">
    <property type="entry name" value="TELOMERASE REVERSE TRANSCRIPTASE"/>
    <property type="match status" value="1"/>
</dbReference>
<comment type="similarity">
    <text evidence="1 13">Belongs to the reverse transcriptase family. Telomerase subfamily.</text>
</comment>
<dbReference type="InterPro" id="IPR003545">
    <property type="entry name" value="Telomerase_RT"/>
</dbReference>
<dbReference type="Pfam" id="PF12009">
    <property type="entry name" value="Telomerase_RBD"/>
    <property type="match status" value="1"/>
</dbReference>
<keyword evidence="9 13" id="KW-0779">Telomere</keyword>
<keyword evidence="7 13" id="KW-0479">Metal-binding</keyword>
<dbReference type="PRINTS" id="PR01365">
    <property type="entry name" value="TELOMERASERT"/>
</dbReference>
<evidence type="ECO:0000256" key="8">
    <source>
        <dbReference type="ARBA" id="ARBA00022842"/>
    </source>
</evidence>
<dbReference type="GO" id="GO:0003720">
    <property type="term" value="F:telomerase activity"/>
    <property type="evidence" value="ECO:0007669"/>
    <property type="project" value="InterPro"/>
</dbReference>
<dbReference type="GO" id="GO:0046872">
    <property type="term" value="F:metal ion binding"/>
    <property type="evidence" value="ECO:0007669"/>
    <property type="project" value="UniProtKB-KW"/>
</dbReference>
<dbReference type="InterPro" id="IPR021891">
    <property type="entry name" value="Telomerase_RBD"/>
</dbReference>
<evidence type="ECO:0000256" key="14">
    <source>
        <dbReference type="SAM" id="MobiDB-lite"/>
    </source>
</evidence>
<dbReference type="EMBL" id="CDMC01000006">
    <property type="protein sequence ID" value="CEN61673.1"/>
    <property type="molecule type" value="Genomic_DNA"/>
</dbReference>
<keyword evidence="8 13" id="KW-0460">Magnesium</keyword>
<comment type="catalytic activity">
    <reaction evidence="12 13">
        <text>DNA(n) + a 2'-deoxyribonucleoside 5'-triphosphate = DNA(n+1) + diphosphate</text>
        <dbReference type="Rhea" id="RHEA:22508"/>
        <dbReference type="Rhea" id="RHEA-COMP:17339"/>
        <dbReference type="Rhea" id="RHEA-COMP:17340"/>
        <dbReference type="ChEBI" id="CHEBI:33019"/>
        <dbReference type="ChEBI" id="CHEBI:61560"/>
        <dbReference type="ChEBI" id="CHEBI:173112"/>
        <dbReference type="EC" id="2.7.7.49"/>
    </reaction>
</comment>
<dbReference type="InterPro" id="IPR049139">
    <property type="entry name" value="TERT_C"/>
</dbReference>
<comment type="subcellular location">
    <subcellularLocation>
        <location evidence="13">Nucleus</location>
    </subcellularLocation>
    <subcellularLocation>
        <location evidence="13">Chromosome</location>
        <location evidence="13">Telomere</location>
    </subcellularLocation>
</comment>
<evidence type="ECO:0000256" key="13">
    <source>
        <dbReference type="RuleBase" id="RU365061"/>
    </source>
</evidence>
<evidence type="ECO:0000256" key="11">
    <source>
        <dbReference type="ARBA" id="ARBA00023242"/>
    </source>
</evidence>
<evidence type="ECO:0000256" key="5">
    <source>
        <dbReference type="ARBA" id="ARBA00022679"/>
    </source>
</evidence>
<dbReference type="GO" id="GO:0007004">
    <property type="term" value="P:telomere maintenance via telomerase"/>
    <property type="evidence" value="ECO:0007669"/>
    <property type="project" value="TreeGrafter"/>
</dbReference>
<dbReference type="OrthoDB" id="289721at2759"/>
<dbReference type="GO" id="GO:0000333">
    <property type="term" value="C:telomerase catalytic core complex"/>
    <property type="evidence" value="ECO:0007669"/>
    <property type="project" value="TreeGrafter"/>
</dbReference>
<dbReference type="STRING" id="454130.A0A0U5A0F8"/>
<proteinExistence type="inferred from homology"/>
<dbReference type="Gene3D" id="3.30.70.2630">
    <property type="match status" value="1"/>
</dbReference>
<protein>
    <recommendedName>
        <fullName evidence="3 13">Telomerase reverse transcriptase</fullName>
        <ecNumber evidence="2 13">2.7.7.49</ecNumber>
    </recommendedName>
    <alternativeName>
        <fullName evidence="13">Telomerase catalytic subunit</fullName>
    </alternativeName>
</protein>
<evidence type="ECO:0000256" key="1">
    <source>
        <dbReference type="ARBA" id="ARBA00008001"/>
    </source>
</evidence>
<dbReference type="Pfam" id="PF21399">
    <property type="entry name" value="TERT_C"/>
    <property type="match status" value="1"/>
</dbReference>
<evidence type="ECO:0000256" key="9">
    <source>
        <dbReference type="ARBA" id="ARBA00022895"/>
    </source>
</evidence>
<keyword evidence="6 13" id="KW-0548">Nucleotidyltransferase</keyword>
<feature type="domain" description="Reverse transcriptase" evidence="15">
    <location>
        <begin position="219"/>
        <end position="561"/>
    </location>
</feature>
<dbReference type="Gene3D" id="1.10.357.90">
    <property type="match status" value="1"/>
</dbReference>
<evidence type="ECO:0000256" key="10">
    <source>
        <dbReference type="ARBA" id="ARBA00022918"/>
    </source>
</evidence>
<evidence type="ECO:0000256" key="3">
    <source>
        <dbReference type="ARBA" id="ARBA00016182"/>
    </source>
</evidence>
<dbReference type="OMA" id="AYMIQRY"/>
<keyword evidence="17" id="KW-1185">Reference proteome</keyword>
<keyword evidence="5 13" id="KW-0808">Transferase</keyword>
<evidence type="ECO:0000259" key="15">
    <source>
        <dbReference type="PROSITE" id="PS50878"/>
    </source>
</evidence>
<sequence length="750" mass="84393">MELPDTDEASNIASTSLSSAPLITQKAAITRHDMRHIPQVTGAPSSTRNTKPEQRVNLTDYATPVASVSAFCKGVIYNLVPPEFFGTGEQGCAHREIILGHVDRFIRLRRFESLSLDDVCKSIKITQIPWLVPQSLNSASSQLKISLSDLQKRKDIFFEFIYYLFTSILMPLIRGNFYVTESQLHRNRLFYFRHDVWRRITTRPLANLKSAMFEELNTDEAKKILSNRKLGYGSLRLLPKTAGIRPILNLKLRPIMTTTRAGRKQQKLGYSVNSTIAPIHGMLDFERRRRNHLLGSGMTSVGDIHPRLKAFKESLIAKGWNKNTPLYFVKVDIQSCFDTIPQQNLVRLVESLVPEEAYHYVNYVTMRPGNEFASMWPQGSDQCKTLRKFLGRATATPEHLVDSIATGGVPGRRNTVFVDTVKQHEHSSVALLDLLDAHVRSNLVKIGKRYFRQRNGIPQGSVISSLLCNLFYAEMERDVMGFLQSDDVTVLLLRLIDDFLLVTPDSGVAMRFLRLMLKGQPAYGISVNPAKSLVNFAASIDGAQIPRLVDTTLFPYCGSLVDTQTLEIFKDQDRILDGAESVTAALTNSLSVEPSRAPGRSFHRKALASVKLTMHPMYLDTGHNSQSAVLSNLYSTMVTAAMKMYRYTRSLPNQVHPRPEVVVRTIRDVIQLGYRMVRGQRGLCAATIQYLGAAAFHLVLGRKQTRYASVLRWLDGTMEKARQNLADNGVLLVLAQVVRRGNVTYGGWRF</sequence>
<evidence type="ECO:0000313" key="16">
    <source>
        <dbReference type="EMBL" id="CEN61673.1"/>
    </source>
</evidence>
<keyword evidence="11 13" id="KW-0539">Nucleus</keyword>
<dbReference type="GO" id="GO:0042162">
    <property type="term" value="F:telomeric DNA binding"/>
    <property type="evidence" value="ECO:0007669"/>
    <property type="project" value="TreeGrafter"/>
</dbReference>
<dbReference type="PROSITE" id="PS50878">
    <property type="entry name" value="RT_POL"/>
    <property type="match status" value="1"/>
</dbReference>
<comment type="function">
    <text evidence="13">Telomerase is a ribonucleoprotein enzyme essential for the replication of chromosome termini in most eukaryotes. It elongates telomeres. It is a reverse transcriptase that adds simple sequence repeats to chromosome ends by copying a template sequence within the RNA component of the enzyme.</text>
</comment>
<evidence type="ECO:0000256" key="2">
    <source>
        <dbReference type="ARBA" id="ARBA00012493"/>
    </source>
</evidence>
<accession>A0A0U5A0F8</accession>
<evidence type="ECO:0000256" key="4">
    <source>
        <dbReference type="ARBA" id="ARBA00022454"/>
    </source>
</evidence>
<dbReference type="Gene3D" id="1.10.132.70">
    <property type="match status" value="1"/>
</dbReference>
<dbReference type="PANTHER" id="PTHR12066">
    <property type="entry name" value="TELOMERASE REVERSE TRANSCRIPTASE"/>
    <property type="match status" value="1"/>
</dbReference>
<gene>
    <name evidence="16" type="ORF">ASPCAL08324</name>
</gene>
<dbReference type="InterPro" id="IPR043502">
    <property type="entry name" value="DNA/RNA_pol_sf"/>
</dbReference>
<evidence type="ECO:0000256" key="12">
    <source>
        <dbReference type="ARBA" id="ARBA00048173"/>
    </source>
</evidence>
<dbReference type="Proteomes" id="UP000054771">
    <property type="component" value="Unassembled WGS sequence"/>
</dbReference>
<keyword evidence="10 13" id="KW-0695">RNA-directed DNA polymerase</keyword>
<dbReference type="InterPro" id="IPR000477">
    <property type="entry name" value="RT_dom"/>
</dbReference>
<dbReference type="GO" id="GO:0000781">
    <property type="term" value="C:chromosome, telomeric region"/>
    <property type="evidence" value="ECO:0007669"/>
    <property type="project" value="UniProtKB-SubCell"/>
</dbReference>
<organism evidence="16 17">
    <name type="scientific">Aspergillus calidoustus</name>
    <dbReference type="NCBI Taxonomy" id="454130"/>
    <lineage>
        <taxon>Eukaryota</taxon>
        <taxon>Fungi</taxon>
        <taxon>Dikarya</taxon>
        <taxon>Ascomycota</taxon>
        <taxon>Pezizomycotina</taxon>
        <taxon>Eurotiomycetes</taxon>
        <taxon>Eurotiomycetidae</taxon>
        <taxon>Eurotiales</taxon>
        <taxon>Aspergillaceae</taxon>
        <taxon>Aspergillus</taxon>
        <taxon>Aspergillus subgen. Nidulantes</taxon>
    </lineage>
</organism>
<evidence type="ECO:0000256" key="6">
    <source>
        <dbReference type="ARBA" id="ARBA00022695"/>
    </source>
</evidence>
<keyword evidence="4 13" id="KW-0158">Chromosome</keyword>
<feature type="region of interest" description="Disordered" evidence="14">
    <location>
        <begin position="33"/>
        <end position="54"/>
    </location>
</feature>
<name>A0A0U5A0F8_ASPCI</name>
<evidence type="ECO:0000256" key="7">
    <source>
        <dbReference type="ARBA" id="ARBA00022723"/>
    </source>
</evidence>
<dbReference type="AlphaFoldDB" id="A0A0U5A0F8"/>
<dbReference type="SMART" id="SM00975">
    <property type="entry name" value="Telomerase_RBD"/>
    <property type="match status" value="1"/>
</dbReference>
<dbReference type="SUPFAM" id="SSF56672">
    <property type="entry name" value="DNA/RNA polymerases"/>
    <property type="match status" value="1"/>
</dbReference>
<dbReference type="EC" id="2.7.7.49" evidence="2 13"/>